<accession>A0A9W7CL81</accession>
<evidence type="ECO:0000313" key="2">
    <source>
        <dbReference type="Proteomes" id="UP001165082"/>
    </source>
</evidence>
<protein>
    <submittedName>
        <fullName evidence="1">Uncharacterized protein</fullName>
    </submittedName>
</protein>
<proteinExistence type="predicted"/>
<dbReference type="Proteomes" id="UP001165082">
    <property type="component" value="Unassembled WGS sequence"/>
</dbReference>
<keyword evidence="2" id="KW-1185">Reference proteome</keyword>
<reference evidence="1" key="1">
    <citation type="submission" date="2022-07" db="EMBL/GenBank/DDBJ databases">
        <title>Genome analysis of Parmales, a sister group of diatoms, reveals the evolutionary specialization of diatoms from phago-mixotrophs to photoautotrophs.</title>
        <authorList>
            <person name="Ban H."/>
            <person name="Sato S."/>
            <person name="Yoshikawa S."/>
            <person name="Kazumasa Y."/>
            <person name="Nakamura Y."/>
            <person name="Ichinomiya M."/>
            <person name="Saitoh K."/>
            <person name="Sato N."/>
            <person name="Blanc-Mathieu R."/>
            <person name="Endo H."/>
            <person name="Kuwata A."/>
            <person name="Ogata H."/>
        </authorList>
    </citation>
    <scope>NUCLEOTIDE SEQUENCE</scope>
</reference>
<dbReference type="EMBL" id="BRXZ01000169">
    <property type="protein sequence ID" value="GMI06616.1"/>
    <property type="molecule type" value="Genomic_DNA"/>
</dbReference>
<organism evidence="1 2">
    <name type="scientific">Triparma retinervis</name>
    <dbReference type="NCBI Taxonomy" id="2557542"/>
    <lineage>
        <taxon>Eukaryota</taxon>
        <taxon>Sar</taxon>
        <taxon>Stramenopiles</taxon>
        <taxon>Ochrophyta</taxon>
        <taxon>Bolidophyceae</taxon>
        <taxon>Parmales</taxon>
        <taxon>Triparmaceae</taxon>
        <taxon>Triparma</taxon>
    </lineage>
</organism>
<evidence type="ECO:0000313" key="1">
    <source>
        <dbReference type="EMBL" id="GMI06616.1"/>
    </source>
</evidence>
<dbReference type="AlphaFoldDB" id="A0A9W7CL81"/>
<dbReference type="OrthoDB" id="10456723at2759"/>
<name>A0A9W7CL81_9STRA</name>
<sequence length="81" mass="8624">MAQVASGSIDTPAYPQDAQVCYSSLRRGGDGQGSRGVGGIVICPEGYDWCVKEVMGDVSEEVCGRYEGTTDYFGDTFDEAL</sequence>
<gene>
    <name evidence="1" type="ORF">TrRE_jg11669</name>
</gene>
<comment type="caution">
    <text evidence="1">The sequence shown here is derived from an EMBL/GenBank/DDBJ whole genome shotgun (WGS) entry which is preliminary data.</text>
</comment>